<dbReference type="Proteomes" id="UP000252517">
    <property type="component" value="Unassembled WGS sequence"/>
</dbReference>
<evidence type="ECO:0000313" key="1">
    <source>
        <dbReference type="EMBL" id="RCK41934.1"/>
    </source>
</evidence>
<dbReference type="AlphaFoldDB" id="A0A367WKH9"/>
<dbReference type="RefSeq" id="WP_114090496.1">
    <property type="nucleotide sequence ID" value="NZ_JPWH01000032.1"/>
</dbReference>
<proteinExistence type="predicted"/>
<protein>
    <submittedName>
        <fullName evidence="1">Uncharacterized protein</fullName>
    </submittedName>
</protein>
<reference evidence="1 2" key="1">
    <citation type="submission" date="2014-07" db="EMBL/GenBank/DDBJ databases">
        <title>Draft genome sequence of Thalassospira profundimaris S25-3-2.</title>
        <authorList>
            <person name="Lai Q."/>
            <person name="Shao Z."/>
        </authorList>
    </citation>
    <scope>NUCLEOTIDE SEQUENCE [LARGE SCALE GENOMIC DNA]</scope>
    <source>
        <strain evidence="1 2">S25-3-2</strain>
    </source>
</reference>
<name>A0A367WKH9_9PROT</name>
<comment type="caution">
    <text evidence="1">The sequence shown here is derived from an EMBL/GenBank/DDBJ whole genome shotgun (WGS) entry which is preliminary data.</text>
</comment>
<dbReference type="OrthoDB" id="7358744at2"/>
<evidence type="ECO:0000313" key="2">
    <source>
        <dbReference type="Proteomes" id="UP000252517"/>
    </source>
</evidence>
<sequence>MNKSATGVLPVGRLRRAGMLLGAAFVCFAGGVLAPALPAHAAGNVRSAVEVQMPMLDVDLYDAPGRDRKMVKSIPGTEFPAEVEYIGTDISAGRMHHIRFANQPGDFWVDGNEVWISAYDGVIEVFCDADQTRALGNTGRGAGGRSTCRKK</sequence>
<gene>
    <name evidence="1" type="ORF">TH25_23375</name>
</gene>
<accession>A0A367WKH9</accession>
<organism evidence="1 2">
    <name type="scientific">Thalassospira profundimaris</name>
    <dbReference type="NCBI Taxonomy" id="502049"/>
    <lineage>
        <taxon>Bacteria</taxon>
        <taxon>Pseudomonadati</taxon>
        <taxon>Pseudomonadota</taxon>
        <taxon>Alphaproteobacteria</taxon>
        <taxon>Rhodospirillales</taxon>
        <taxon>Thalassospiraceae</taxon>
        <taxon>Thalassospira</taxon>
    </lineage>
</organism>
<dbReference type="EMBL" id="JPWH01000032">
    <property type="protein sequence ID" value="RCK41934.1"/>
    <property type="molecule type" value="Genomic_DNA"/>
</dbReference>